<keyword evidence="10" id="KW-0282">Flagellum</keyword>
<evidence type="ECO:0000256" key="9">
    <source>
        <dbReference type="RuleBase" id="RU364090"/>
    </source>
</evidence>
<evidence type="ECO:0000256" key="7">
    <source>
        <dbReference type="ARBA" id="ARBA00023136"/>
    </source>
</evidence>
<keyword evidence="10" id="KW-0966">Cell projection</keyword>
<evidence type="ECO:0000256" key="5">
    <source>
        <dbReference type="ARBA" id="ARBA00022692"/>
    </source>
</evidence>
<keyword evidence="4 9" id="KW-1003">Cell membrane</keyword>
<keyword evidence="5 9" id="KW-0812">Transmembrane</keyword>
<dbReference type="GO" id="GO:0005886">
    <property type="term" value="C:plasma membrane"/>
    <property type="evidence" value="ECO:0007669"/>
    <property type="project" value="UniProtKB-SubCell"/>
</dbReference>
<dbReference type="NCBIfam" id="TIGR01402">
    <property type="entry name" value="fliQ"/>
    <property type="match status" value="1"/>
</dbReference>
<evidence type="ECO:0000256" key="8">
    <source>
        <dbReference type="ARBA" id="ARBA00023143"/>
    </source>
</evidence>
<dbReference type="PRINTS" id="PR00952">
    <property type="entry name" value="TYPE3IMQPROT"/>
</dbReference>
<dbReference type="GO" id="GO:0009306">
    <property type="term" value="P:protein secretion"/>
    <property type="evidence" value="ECO:0007669"/>
    <property type="project" value="InterPro"/>
</dbReference>
<dbReference type="PIRSF" id="PIRSF004669">
    <property type="entry name" value="FliQ"/>
    <property type="match status" value="1"/>
</dbReference>
<organism evidence="10 11">
    <name type="scientific">Candidatus Liberibacter americanus str. Sao Paulo</name>
    <dbReference type="NCBI Taxonomy" id="1261131"/>
    <lineage>
        <taxon>Bacteria</taxon>
        <taxon>Pseudomonadati</taxon>
        <taxon>Pseudomonadota</taxon>
        <taxon>Alphaproteobacteria</taxon>
        <taxon>Hyphomicrobiales</taxon>
        <taxon>Rhizobiaceae</taxon>
        <taxon>Liberibacter</taxon>
    </lineage>
</organism>
<keyword evidence="7 9" id="KW-0472">Membrane</keyword>
<dbReference type="HOGENOM" id="CLU_164516_0_1_5"/>
<feature type="transmembrane region" description="Helical" evidence="9">
    <location>
        <begin position="55"/>
        <end position="81"/>
    </location>
</feature>
<keyword evidence="10" id="KW-0969">Cilium</keyword>
<dbReference type="KEGG" id="lar:lam_395"/>
<dbReference type="GO" id="GO:0009425">
    <property type="term" value="C:bacterial-type flagellum basal body"/>
    <property type="evidence" value="ECO:0007669"/>
    <property type="project" value="UniProtKB-SubCell"/>
</dbReference>
<dbReference type="InterPro" id="IPR006305">
    <property type="entry name" value="FliQ"/>
</dbReference>
<sequence length="88" mass="9685">MNEADILEIARAAMKTILMVSAPALLSAMFFGILVSFLQAITQIQEVTLTFVPKIVAVFIALIISAPFIGSQMSIFFNLILSRIQFSF</sequence>
<evidence type="ECO:0000256" key="4">
    <source>
        <dbReference type="ARBA" id="ARBA00022475"/>
    </source>
</evidence>
<protein>
    <recommendedName>
        <fullName evidence="3 9">Flagellar biosynthetic protein FliQ</fullName>
    </recommendedName>
</protein>
<keyword evidence="6 9" id="KW-1133">Transmembrane helix</keyword>
<dbReference type="EMBL" id="CP006604">
    <property type="protein sequence ID" value="AHA27762.1"/>
    <property type="molecule type" value="Genomic_DNA"/>
</dbReference>
<evidence type="ECO:0000256" key="2">
    <source>
        <dbReference type="ARBA" id="ARBA00006156"/>
    </source>
</evidence>
<comment type="subcellular location">
    <subcellularLocation>
        <location evidence="1 9">Cell membrane</location>
        <topology evidence="1">Multi-pass membrane protein</topology>
    </subcellularLocation>
    <subcellularLocation>
        <location evidence="9">Bacterial flagellum basal body</location>
    </subcellularLocation>
</comment>
<dbReference type="NCBIfam" id="NF004671">
    <property type="entry name" value="PRK06010.1"/>
    <property type="match status" value="1"/>
</dbReference>
<dbReference type="PANTHER" id="PTHR34040:SF2">
    <property type="entry name" value="FLAGELLAR BIOSYNTHETIC PROTEIN FLIQ"/>
    <property type="match status" value="1"/>
</dbReference>
<dbReference type="PATRIC" id="fig|1261131.3.peg.381"/>
<evidence type="ECO:0000256" key="1">
    <source>
        <dbReference type="ARBA" id="ARBA00004651"/>
    </source>
</evidence>
<dbReference type="RefSeq" id="WP_007557155.1">
    <property type="nucleotide sequence ID" value="NC_022793.1"/>
</dbReference>
<name>U6B7R1_9HYPH</name>
<dbReference type="Pfam" id="PF01313">
    <property type="entry name" value="Bac_export_3"/>
    <property type="match status" value="1"/>
</dbReference>
<keyword evidence="8 9" id="KW-0975">Bacterial flagellum</keyword>
<reference evidence="10 11" key="1">
    <citation type="journal article" date="2014" name="Mol. Plant Microbe Interact.">
        <title>The complete genome sequence of Candidatus Liberibacter americanus, associated with citrus Huanglongbing.</title>
        <authorList>
            <person name="Wulff N.A."/>
            <person name="Zhang S."/>
            <person name="Setubal J.C."/>
            <person name="Almeida N.F."/>
            <person name="Martins E.C."/>
            <person name="Harakava R."/>
            <person name="Kumar D."/>
            <person name="Rangel L.T."/>
            <person name="Foissac X."/>
            <person name="Bove J."/>
            <person name="Gabriel D.W."/>
        </authorList>
    </citation>
    <scope>NUCLEOTIDE SEQUENCE [LARGE SCALE GENOMIC DNA]</scope>
    <source>
        <strain evidence="10 11">Sao Paulo</strain>
    </source>
</reference>
<keyword evidence="11" id="KW-1185">Reference proteome</keyword>
<gene>
    <name evidence="9 10" type="primary">fliQ</name>
    <name evidence="10" type="ORF">lam_395</name>
</gene>
<dbReference type="GO" id="GO:0044780">
    <property type="term" value="P:bacterial-type flagellum assembly"/>
    <property type="evidence" value="ECO:0007669"/>
    <property type="project" value="InterPro"/>
</dbReference>
<accession>U6B7R1</accession>
<dbReference type="InterPro" id="IPR002191">
    <property type="entry name" value="Bac_export_3"/>
</dbReference>
<dbReference type="eggNOG" id="COG1987">
    <property type="taxonomic scope" value="Bacteria"/>
</dbReference>
<evidence type="ECO:0000313" key="11">
    <source>
        <dbReference type="Proteomes" id="UP000017862"/>
    </source>
</evidence>
<proteinExistence type="inferred from homology"/>
<evidence type="ECO:0000256" key="6">
    <source>
        <dbReference type="ARBA" id="ARBA00022989"/>
    </source>
</evidence>
<evidence type="ECO:0000256" key="3">
    <source>
        <dbReference type="ARBA" id="ARBA00021718"/>
    </source>
</evidence>
<evidence type="ECO:0000313" key="10">
    <source>
        <dbReference type="EMBL" id="AHA27762.1"/>
    </source>
</evidence>
<dbReference type="STRING" id="1261131.lam_395"/>
<dbReference type="PANTHER" id="PTHR34040">
    <property type="entry name" value="FLAGELLAR BIOSYNTHETIC PROTEIN FLIQ"/>
    <property type="match status" value="1"/>
</dbReference>
<dbReference type="Proteomes" id="UP000017862">
    <property type="component" value="Chromosome"/>
</dbReference>
<comment type="function">
    <text evidence="9">Role in flagellar biosynthesis.</text>
</comment>
<comment type="similarity">
    <text evidence="2 9">Belongs to the FliQ/MopD/SpaQ family.</text>
</comment>
<dbReference type="AlphaFoldDB" id="U6B7R1"/>
<feature type="transmembrane region" description="Helical" evidence="9">
    <location>
        <begin position="12"/>
        <end position="35"/>
    </location>
</feature>